<proteinExistence type="predicted"/>
<dbReference type="Proteomes" id="UP000304953">
    <property type="component" value="Unassembled WGS sequence"/>
</dbReference>
<evidence type="ECO:0000313" key="1">
    <source>
        <dbReference type="EMBL" id="TGY95449.1"/>
    </source>
</evidence>
<dbReference type="EMBL" id="SRYA01000029">
    <property type="protein sequence ID" value="TGY95449.1"/>
    <property type="molecule type" value="Genomic_DNA"/>
</dbReference>
<organism evidence="1 2">
    <name type="scientific">Petralouisia muris</name>
    <dbReference type="NCBI Taxonomy" id="3032872"/>
    <lineage>
        <taxon>Bacteria</taxon>
        <taxon>Bacillati</taxon>
        <taxon>Bacillota</taxon>
        <taxon>Clostridia</taxon>
        <taxon>Lachnospirales</taxon>
        <taxon>Lachnospiraceae</taxon>
        <taxon>Petralouisia</taxon>
    </lineage>
</organism>
<accession>A0AC61RU81</accession>
<comment type="caution">
    <text evidence="1">The sequence shown here is derived from an EMBL/GenBank/DDBJ whole genome shotgun (WGS) entry which is preliminary data.</text>
</comment>
<protein>
    <submittedName>
        <fullName evidence="1">Uncharacterized protein</fullName>
    </submittedName>
</protein>
<evidence type="ECO:0000313" key="2">
    <source>
        <dbReference type="Proteomes" id="UP000304953"/>
    </source>
</evidence>
<reference evidence="1" key="1">
    <citation type="submission" date="2019-04" db="EMBL/GenBank/DDBJ databases">
        <title>Microbes associate with the intestines of laboratory mice.</title>
        <authorList>
            <person name="Navarre W."/>
            <person name="Wong E."/>
            <person name="Huang K."/>
            <person name="Tropini C."/>
            <person name="Ng K."/>
            <person name="Yu B."/>
        </authorList>
    </citation>
    <scope>NUCLEOTIDE SEQUENCE</scope>
    <source>
        <strain evidence="1">NM01_1-7b</strain>
    </source>
</reference>
<keyword evidence="2" id="KW-1185">Reference proteome</keyword>
<gene>
    <name evidence="1" type="ORF">E5329_14900</name>
</gene>
<name>A0AC61RU81_9FIRM</name>
<sequence length="387" mass="43634">MRFTDRKNDNFESVSEYRIIIDKITDFLKKNVRYVSRTAMVFALASVLMLTGCNEKSESNEPAESQTETEQPISADNAEQPQAEKDEYEVDAHPEVKELVSTYYNSYAAGDIDKLVSITQFLSDMEKSYIQMMNEHVESYSDVTCYTKEGLEDGSYLVSATFNMHFSGMEGGLPGMDFFYLRTSEDGKVYIDNRYSSFNRLLQEQETEAEVDSLIAEFEGGEDVQKLREEYQNKYEQAVVADENLKNMADTVSEAIRQWRASYSPDAPQEGEQPTENAEAPAENTEAQPEEPAENQEQASQEPAENTEEEAPQEDSTPEINYVPEGKVLTANSSYNVRKSMSETAELVGTTAEGDSITVVLSYAEGWTKVEWNGLTGYIRTDLLLNN</sequence>